<dbReference type="PANTHER" id="PTHR30193:SF37">
    <property type="entry name" value="INNER MEMBRANE ABC TRANSPORTER PERMEASE PROTEIN YCJO"/>
    <property type="match status" value="1"/>
</dbReference>
<evidence type="ECO:0000256" key="4">
    <source>
        <dbReference type="ARBA" id="ARBA00022692"/>
    </source>
</evidence>
<comment type="caution">
    <text evidence="10">The sequence shown here is derived from an EMBL/GenBank/DDBJ whole genome shotgun (WGS) entry which is preliminary data.</text>
</comment>
<evidence type="ECO:0000256" key="7">
    <source>
        <dbReference type="RuleBase" id="RU363032"/>
    </source>
</evidence>
<name>A0A941HYA7_9MICO</name>
<dbReference type="Pfam" id="PF00528">
    <property type="entry name" value="BPD_transp_1"/>
    <property type="match status" value="1"/>
</dbReference>
<keyword evidence="2 7" id="KW-0813">Transport</keyword>
<dbReference type="PANTHER" id="PTHR30193">
    <property type="entry name" value="ABC TRANSPORTER PERMEASE PROTEIN"/>
    <property type="match status" value="1"/>
</dbReference>
<keyword evidence="3" id="KW-1003">Cell membrane</keyword>
<evidence type="ECO:0000259" key="9">
    <source>
        <dbReference type="PROSITE" id="PS50928"/>
    </source>
</evidence>
<dbReference type="CDD" id="cd06261">
    <property type="entry name" value="TM_PBP2"/>
    <property type="match status" value="1"/>
</dbReference>
<evidence type="ECO:0000256" key="5">
    <source>
        <dbReference type="ARBA" id="ARBA00022989"/>
    </source>
</evidence>
<comment type="similarity">
    <text evidence="7">Belongs to the binding-protein-dependent transport system permease family.</text>
</comment>
<keyword evidence="4 7" id="KW-0812">Transmembrane</keyword>
<gene>
    <name evidence="10" type="ORF">KC207_05520</name>
</gene>
<evidence type="ECO:0000313" key="11">
    <source>
        <dbReference type="Proteomes" id="UP000677016"/>
    </source>
</evidence>
<dbReference type="InterPro" id="IPR000515">
    <property type="entry name" value="MetI-like"/>
</dbReference>
<dbReference type="InterPro" id="IPR051393">
    <property type="entry name" value="ABC_transporter_permease"/>
</dbReference>
<feature type="transmembrane region" description="Helical" evidence="7">
    <location>
        <begin position="134"/>
        <end position="154"/>
    </location>
</feature>
<evidence type="ECO:0000256" key="2">
    <source>
        <dbReference type="ARBA" id="ARBA00022448"/>
    </source>
</evidence>
<dbReference type="AlphaFoldDB" id="A0A941HYA7"/>
<feature type="transmembrane region" description="Helical" evidence="7">
    <location>
        <begin position="33"/>
        <end position="54"/>
    </location>
</feature>
<organism evidence="10 11">
    <name type="scientific">Phycicoccus avicenniae</name>
    <dbReference type="NCBI Taxonomy" id="2828860"/>
    <lineage>
        <taxon>Bacteria</taxon>
        <taxon>Bacillati</taxon>
        <taxon>Actinomycetota</taxon>
        <taxon>Actinomycetes</taxon>
        <taxon>Micrococcales</taxon>
        <taxon>Intrasporangiaceae</taxon>
        <taxon>Phycicoccus</taxon>
    </lineage>
</organism>
<feature type="transmembrane region" description="Helical" evidence="7">
    <location>
        <begin position="236"/>
        <end position="255"/>
    </location>
</feature>
<evidence type="ECO:0000256" key="8">
    <source>
        <dbReference type="SAM" id="MobiDB-lite"/>
    </source>
</evidence>
<feature type="domain" description="ABC transmembrane type-1" evidence="9">
    <location>
        <begin position="96"/>
        <end position="308"/>
    </location>
</feature>
<dbReference type="InterPro" id="IPR035906">
    <property type="entry name" value="MetI-like_sf"/>
</dbReference>
<dbReference type="GO" id="GO:0005886">
    <property type="term" value="C:plasma membrane"/>
    <property type="evidence" value="ECO:0007669"/>
    <property type="project" value="UniProtKB-SubCell"/>
</dbReference>
<dbReference type="EMBL" id="JAGSNF010000005">
    <property type="protein sequence ID" value="MBR7742748.1"/>
    <property type="molecule type" value="Genomic_DNA"/>
</dbReference>
<evidence type="ECO:0000256" key="6">
    <source>
        <dbReference type="ARBA" id="ARBA00023136"/>
    </source>
</evidence>
<proteinExistence type="inferred from homology"/>
<evidence type="ECO:0000256" key="1">
    <source>
        <dbReference type="ARBA" id="ARBA00004651"/>
    </source>
</evidence>
<dbReference type="Proteomes" id="UP000677016">
    <property type="component" value="Unassembled WGS sequence"/>
</dbReference>
<dbReference type="GO" id="GO:0055085">
    <property type="term" value="P:transmembrane transport"/>
    <property type="evidence" value="ECO:0007669"/>
    <property type="project" value="InterPro"/>
</dbReference>
<feature type="region of interest" description="Disordered" evidence="8">
    <location>
        <begin position="1"/>
        <end position="23"/>
    </location>
</feature>
<keyword evidence="5 7" id="KW-1133">Transmembrane helix</keyword>
<sequence>MTATTAPPAPPGETTAPGGGKRTRAAARAEGRAAWILALPFCLLFLVFTLWPVVQSLFMSFTDTRSRDLRTPFNVNVIGLENYTRAFADPVFRQAMANTAYFVLVGVPLTLTVALAAAVALNRGISKLRGVFRLGFYTPVITSIVAVAVVWRFLLETDYGLINTALAWVGIDGPNWLGDPNWSMPSLIMMATWRNFGTGMIIFLAGLQSVPWHLHEAAAIDGASAWQRFRHITLPMMRPTILFVSVTTGIGYLQFFEEPYVMTSGGPLNSTISMSMYTYNQFGFGNYGFAASLSYIIFVIVAVVTAIQFRLLREND</sequence>
<feature type="transmembrane region" description="Helical" evidence="7">
    <location>
        <begin position="284"/>
        <end position="307"/>
    </location>
</feature>
<dbReference type="SUPFAM" id="SSF161098">
    <property type="entry name" value="MetI-like"/>
    <property type="match status" value="1"/>
</dbReference>
<protein>
    <submittedName>
        <fullName evidence="10">Sugar ABC transporter permease</fullName>
    </submittedName>
</protein>
<accession>A0A941HYA7</accession>
<reference evidence="10" key="1">
    <citation type="submission" date="2021-04" db="EMBL/GenBank/DDBJ databases">
        <title>Phycicoccus avicenniae sp. nov., a novel endophytic actinomycetes isolated from branch of Avicennia mariana.</title>
        <authorList>
            <person name="Tuo L."/>
        </authorList>
    </citation>
    <scope>NUCLEOTIDE SEQUENCE</scope>
    <source>
        <strain evidence="10">BSK3Z-2</strain>
    </source>
</reference>
<dbReference type="PROSITE" id="PS50928">
    <property type="entry name" value="ABC_TM1"/>
    <property type="match status" value="1"/>
</dbReference>
<comment type="subcellular location">
    <subcellularLocation>
        <location evidence="1 7">Cell membrane</location>
        <topology evidence="1 7">Multi-pass membrane protein</topology>
    </subcellularLocation>
</comment>
<feature type="transmembrane region" description="Helical" evidence="7">
    <location>
        <begin position="100"/>
        <end position="122"/>
    </location>
</feature>
<keyword evidence="11" id="KW-1185">Reference proteome</keyword>
<evidence type="ECO:0000256" key="3">
    <source>
        <dbReference type="ARBA" id="ARBA00022475"/>
    </source>
</evidence>
<feature type="transmembrane region" description="Helical" evidence="7">
    <location>
        <begin position="187"/>
        <end position="207"/>
    </location>
</feature>
<evidence type="ECO:0000313" key="10">
    <source>
        <dbReference type="EMBL" id="MBR7742748.1"/>
    </source>
</evidence>
<dbReference type="Gene3D" id="1.10.3720.10">
    <property type="entry name" value="MetI-like"/>
    <property type="match status" value="1"/>
</dbReference>
<dbReference type="RefSeq" id="WP_211601921.1">
    <property type="nucleotide sequence ID" value="NZ_JAGSNF010000005.1"/>
</dbReference>
<feature type="compositionally biased region" description="Low complexity" evidence="8">
    <location>
        <begin position="1"/>
        <end position="16"/>
    </location>
</feature>
<keyword evidence="6 7" id="KW-0472">Membrane</keyword>